<proteinExistence type="predicted"/>
<evidence type="ECO:0000313" key="3">
    <source>
        <dbReference type="EMBL" id="MDP5227824.1"/>
    </source>
</evidence>
<sequence length="118" mass="12643">MAAQNSVPTKPDAPERTCVGCRRREPQEQLIRLTCTTSDAGERRVVVDVRRRMGGRGAWLHPGTECLALAQRKRAFARAFRSAVVSDGLDQDPALHSVPATAEGSAGATVQSESGSEI</sequence>
<feature type="domain" description="YlxR" evidence="2">
    <location>
        <begin position="16"/>
        <end position="86"/>
    </location>
</feature>
<evidence type="ECO:0000259" key="2">
    <source>
        <dbReference type="Pfam" id="PF04296"/>
    </source>
</evidence>
<dbReference type="SUPFAM" id="SSF64376">
    <property type="entry name" value="YlxR-like"/>
    <property type="match status" value="1"/>
</dbReference>
<dbReference type="PANTHER" id="PTHR34215">
    <property type="entry name" value="BLL0784 PROTEIN"/>
    <property type="match status" value="1"/>
</dbReference>
<feature type="region of interest" description="Disordered" evidence="1">
    <location>
        <begin position="88"/>
        <end position="118"/>
    </location>
</feature>
<organism evidence="3 4">
    <name type="scientific">Arthrobacter horti</name>
    <dbReference type="NCBI Taxonomy" id="3068273"/>
    <lineage>
        <taxon>Bacteria</taxon>
        <taxon>Bacillati</taxon>
        <taxon>Actinomycetota</taxon>
        <taxon>Actinomycetes</taxon>
        <taxon>Micrococcales</taxon>
        <taxon>Micrococcaceae</taxon>
        <taxon>Arthrobacter</taxon>
    </lineage>
</organism>
<dbReference type="EMBL" id="JAVALS010000008">
    <property type="protein sequence ID" value="MDP5227824.1"/>
    <property type="molecule type" value="Genomic_DNA"/>
</dbReference>
<reference evidence="3 4" key="1">
    <citation type="submission" date="2023-08" db="EMBL/GenBank/DDBJ databases">
        <title>Arthrobacter horti sp. nov., isolated from forest soil.</title>
        <authorList>
            <person name="Park M."/>
        </authorList>
    </citation>
    <scope>NUCLEOTIDE SEQUENCE [LARGE SCALE GENOMIC DNA]</scope>
    <source>
        <strain evidence="3 4">YJM1</strain>
    </source>
</reference>
<evidence type="ECO:0000256" key="1">
    <source>
        <dbReference type="SAM" id="MobiDB-lite"/>
    </source>
</evidence>
<feature type="compositionally biased region" description="Polar residues" evidence="1">
    <location>
        <begin position="108"/>
        <end position="118"/>
    </location>
</feature>
<dbReference type="InterPro" id="IPR037465">
    <property type="entry name" value="YlxR"/>
</dbReference>
<dbReference type="RefSeq" id="WP_305996877.1">
    <property type="nucleotide sequence ID" value="NZ_JAVALS010000008.1"/>
</dbReference>
<dbReference type="Gene3D" id="3.30.1230.10">
    <property type="entry name" value="YlxR-like"/>
    <property type="match status" value="1"/>
</dbReference>
<keyword evidence="4" id="KW-1185">Reference proteome</keyword>
<dbReference type="InterPro" id="IPR035931">
    <property type="entry name" value="YlxR-like_sf"/>
</dbReference>
<evidence type="ECO:0000313" key="4">
    <source>
        <dbReference type="Proteomes" id="UP001232725"/>
    </source>
</evidence>
<gene>
    <name evidence="3" type="ORF">Q9R02_11720</name>
</gene>
<accession>A0ABT9IRR5</accession>
<dbReference type="Pfam" id="PF04296">
    <property type="entry name" value="YlxR"/>
    <property type="match status" value="1"/>
</dbReference>
<dbReference type="InterPro" id="IPR007393">
    <property type="entry name" value="YlxR_dom"/>
</dbReference>
<dbReference type="PANTHER" id="PTHR34215:SF1">
    <property type="entry name" value="YLXR DOMAIN-CONTAINING PROTEIN"/>
    <property type="match status" value="1"/>
</dbReference>
<name>A0ABT9IRR5_9MICC</name>
<protein>
    <submittedName>
        <fullName evidence="3">YlxR family protein</fullName>
    </submittedName>
</protein>
<dbReference type="Proteomes" id="UP001232725">
    <property type="component" value="Unassembled WGS sequence"/>
</dbReference>
<comment type="caution">
    <text evidence="3">The sequence shown here is derived from an EMBL/GenBank/DDBJ whole genome shotgun (WGS) entry which is preliminary data.</text>
</comment>